<dbReference type="OrthoDB" id="244495at2759"/>
<organism evidence="1 2">
    <name type="scientific">Rickenella mellea</name>
    <dbReference type="NCBI Taxonomy" id="50990"/>
    <lineage>
        <taxon>Eukaryota</taxon>
        <taxon>Fungi</taxon>
        <taxon>Dikarya</taxon>
        <taxon>Basidiomycota</taxon>
        <taxon>Agaricomycotina</taxon>
        <taxon>Agaricomycetes</taxon>
        <taxon>Hymenochaetales</taxon>
        <taxon>Rickenellaceae</taxon>
        <taxon>Rickenella</taxon>
    </lineage>
</organism>
<dbReference type="GO" id="GO:0019901">
    <property type="term" value="F:protein kinase binding"/>
    <property type="evidence" value="ECO:0007669"/>
    <property type="project" value="InterPro"/>
</dbReference>
<dbReference type="Proteomes" id="UP000294933">
    <property type="component" value="Unassembled WGS sequence"/>
</dbReference>
<feature type="non-terminal residue" evidence="1">
    <location>
        <position position="96"/>
    </location>
</feature>
<dbReference type="AlphaFoldDB" id="A0A4Y7PWA8"/>
<dbReference type="STRING" id="50990.A0A4Y7PWA8"/>
<dbReference type="VEuPathDB" id="FungiDB:BD410DRAFT_706576"/>
<dbReference type="GO" id="GO:0016538">
    <property type="term" value="F:cyclin-dependent protein serine/threonine kinase regulator activity"/>
    <property type="evidence" value="ECO:0007669"/>
    <property type="project" value="TreeGrafter"/>
</dbReference>
<feature type="non-terminal residue" evidence="1">
    <location>
        <position position="1"/>
    </location>
</feature>
<dbReference type="InterPro" id="IPR036915">
    <property type="entry name" value="Cyclin-like_sf"/>
</dbReference>
<keyword evidence="2" id="KW-1185">Reference proteome</keyword>
<dbReference type="InterPro" id="IPR013922">
    <property type="entry name" value="Cyclin_PHO80-like"/>
</dbReference>
<evidence type="ECO:0000313" key="1">
    <source>
        <dbReference type="EMBL" id="TDL19202.1"/>
    </source>
</evidence>
<evidence type="ECO:0000313" key="2">
    <source>
        <dbReference type="Proteomes" id="UP000294933"/>
    </source>
</evidence>
<gene>
    <name evidence="1" type="ORF">BD410DRAFT_706576</name>
</gene>
<reference evidence="1 2" key="1">
    <citation type="submission" date="2018-06" db="EMBL/GenBank/DDBJ databases">
        <title>A transcriptomic atlas of mushroom development highlights an independent origin of complex multicellularity.</title>
        <authorList>
            <consortium name="DOE Joint Genome Institute"/>
            <person name="Krizsan K."/>
            <person name="Almasi E."/>
            <person name="Merenyi Z."/>
            <person name="Sahu N."/>
            <person name="Viragh M."/>
            <person name="Koszo T."/>
            <person name="Mondo S."/>
            <person name="Kiss B."/>
            <person name="Balint B."/>
            <person name="Kues U."/>
            <person name="Barry K."/>
            <person name="Hegedus J.C."/>
            <person name="Henrissat B."/>
            <person name="Johnson J."/>
            <person name="Lipzen A."/>
            <person name="Ohm R."/>
            <person name="Nagy I."/>
            <person name="Pangilinan J."/>
            <person name="Yan J."/>
            <person name="Xiong Y."/>
            <person name="Grigoriev I.V."/>
            <person name="Hibbett D.S."/>
            <person name="Nagy L.G."/>
        </authorList>
    </citation>
    <scope>NUCLEOTIDE SEQUENCE [LARGE SCALE GENOMIC DNA]</scope>
    <source>
        <strain evidence="1 2">SZMC22713</strain>
    </source>
</reference>
<dbReference type="Gene3D" id="1.10.472.10">
    <property type="entry name" value="Cyclin-like"/>
    <property type="match status" value="1"/>
</dbReference>
<protein>
    <submittedName>
        <fullName evidence="1">Uncharacterized protein</fullName>
    </submittedName>
</protein>
<dbReference type="SUPFAM" id="SSF47954">
    <property type="entry name" value="Cyclin-like"/>
    <property type="match status" value="1"/>
</dbReference>
<proteinExistence type="predicted"/>
<name>A0A4Y7PWA8_9AGAM</name>
<dbReference type="PANTHER" id="PTHR15615">
    <property type="match status" value="1"/>
</dbReference>
<dbReference type="GO" id="GO:0000307">
    <property type="term" value="C:cyclin-dependent protein kinase holoenzyme complex"/>
    <property type="evidence" value="ECO:0007669"/>
    <property type="project" value="TreeGrafter"/>
</dbReference>
<dbReference type="EMBL" id="ML170199">
    <property type="protein sequence ID" value="TDL19202.1"/>
    <property type="molecule type" value="Genomic_DNA"/>
</dbReference>
<accession>A0A4Y7PWA8</accession>
<dbReference type="Pfam" id="PF08613">
    <property type="entry name" value="Cyclin"/>
    <property type="match status" value="1"/>
</dbReference>
<dbReference type="CDD" id="cd20557">
    <property type="entry name" value="CYCLIN_ScPCL1-like"/>
    <property type="match status" value="1"/>
</dbReference>
<sequence length="96" mass="11064">LDHFIASVLHWAKMHRCVVYASVVLLRRLKCRDPGYVDQSSGCQLFLTAFMIASKVLCDTTWNNKTWMRIGGISDLRSLNQMERTMCSLLAWNLQV</sequence>
<dbReference type="GO" id="GO:0005634">
    <property type="term" value="C:nucleus"/>
    <property type="evidence" value="ECO:0007669"/>
    <property type="project" value="TreeGrafter"/>
</dbReference>
<dbReference type="PANTHER" id="PTHR15615:SF108">
    <property type="entry name" value="PROTEIN CNPPD1"/>
    <property type="match status" value="1"/>
</dbReference>